<gene>
    <name evidence="2" type="ORF">B0T26DRAFT_650150</name>
</gene>
<dbReference type="Proteomes" id="UP001172101">
    <property type="component" value="Unassembled WGS sequence"/>
</dbReference>
<dbReference type="GeneID" id="85321428"/>
<organism evidence="2 3">
    <name type="scientific">Lasiosphaeria miniovina</name>
    <dbReference type="NCBI Taxonomy" id="1954250"/>
    <lineage>
        <taxon>Eukaryota</taxon>
        <taxon>Fungi</taxon>
        <taxon>Dikarya</taxon>
        <taxon>Ascomycota</taxon>
        <taxon>Pezizomycotina</taxon>
        <taxon>Sordariomycetes</taxon>
        <taxon>Sordariomycetidae</taxon>
        <taxon>Sordariales</taxon>
        <taxon>Lasiosphaeriaceae</taxon>
        <taxon>Lasiosphaeria</taxon>
    </lineage>
</organism>
<accession>A0AA40DSS4</accession>
<sequence>MGQYSDTVTRAQALTLKAVGLTNTQIQQVTGIPPRTLNDILDRAIKAGYEPITSDGALGRLDSSHVANAPKSGRPSKQEAIQEEVLAKVRRDRCGREKSCAQIAIEL</sequence>
<dbReference type="AlphaFoldDB" id="A0AA40DSS4"/>
<dbReference type="EMBL" id="JAUIRO010000005">
    <property type="protein sequence ID" value="KAK0714170.1"/>
    <property type="molecule type" value="Genomic_DNA"/>
</dbReference>
<dbReference type="RefSeq" id="XP_060295492.1">
    <property type="nucleotide sequence ID" value="XM_060438158.1"/>
</dbReference>
<protein>
    <submittedName>
        <fullName evidence="2">Uncharacterized protein</fullName>
    </submittedName>
</protein>
<name>A0AA40DSS4_9PEZI</name>
<proteinExistence type="predicted"/>
<keyword evidence="3" id="KW-1185">Reference proteome</keyword>
<feature type="region of interest" description="Disordered" evidence="1">
    <location>
        <begin position="59"/>
        <end position="80"/>
    </location>
</feature>
<dbReference type="Pfam" id="PF13384">
    <property type="entry name" value="HTH_23"/>
    <property type="match status" value="1"/>
</dbReference>
<comment type="caution">
    <text evidence="2">The sequence shown here is derived from an EMBL/GenBank/DDBJ whole genome shotgun (WGS) entry which is preliminary data.</text>
</comment>
<feature type="non-terminal residue" evidence="2">
    <location>
        <position position="107"/>
    </location>
</feature>
<reference evidence="2" key="1">
    <citation type="submission" date="2023-06" db="EMBL/GenBank/DDBJ databases">
        <title>Genome-scale phylogeny and comparative genomics of the fungal order Sordariales.</title>
        <authorList>
            <consortium name="Lawrence Berkeley National Laboratory"/>
            <person name="Hensen N."/>
            <person name="Bonometti L."/>
            <person name="Westerberg I."/>
            <person name="Brannstrom I.O."/>
            <person name="Guillou S."/>
            <person name="Cros-Aarteil S."/>
            <person name="Calhoun S."/>
            <person name="Haridas S."/>
            <person name="Kuo A."/>
            <person name="Mondo S."/>
            <person name="Pangilinan J."/>
            <person name="Riley R."/>
            <person name="LaButti K."/>
            <person name="Andreopoulos B."/>
            <person name="Lipzen A."/>
            <person name="Chen C."/>
            <person name="Yanf M."/>
            <person name="Daum C."/>
            <person name="Ng V."/>
            <person name="Clum A."/>
            <person name="Steindorff A."/>
            <person name="Ohm R."/>
            <person name="Martin F."/>
            <person name="Silar P."/>
            <person name="Natvig D."/>
            <person name="Lalanne C."/>
            <person name="Gautier V."/>
            <person name="Ament-velasquez S.L."/>
            <person name="Kruys A."/>
            <person name="Hutchinson M.I."/>
            <person name="Powell A.J."/>
            <person name="Barry K."/>
            <person name="Miller A.N."/>
            <person name="Grigoriev I.V."/>
            <person name="Debuchy R."/>
            <person name="Gladieux P."/>
            <person name="Thoren M.H."/>
            <person name="Johannesson H."/>
        </authorList>
    </citation>
    <scope>NUCLEOTIDE SEQUENCE</scope>
    <source>
        <strain evidence="2">SMH2392-1A</strain>
    </source>
</reference>
<evidence type="ECO:0000256" key="1">
    <source>
        <dbReference type="SAM" id="MobiDB-lite"/>
    </source>
</evidence>
<evidence type="ECO:0000313" key="2">
    <source>
        <dbReference type="EMBL" id="KAK0714170.1"/>
    </source>
</evidence>
<evidence type="ECO:0000313" key="3">
    <source>
        <dbReference type="Proteomes" id="UP001172101"/>
    </source>
</evidence>